<evidence type="ECO:0000256" key="5">
    <source>
        <dbReference type="ARBA" id="ARBA00023170"/>
    </source>
</evidence>
<keyword evidence="10" id="KW-1185">Reference proteome</keyword>
<dbReference type="PRINTS" id="PR00248">
    <property type="entry name" value="GPCRMGR"/>
</dbReference>
<dbReference type="InterPro" id="IPR001828">
    <property type="entry name" value="ANF_lig-bd_rcpt"/>
</dbReference>
<proteinExistence type="predicted"/>
<evidence type="ECO:0000313" key="10">
    <source>
        <dbReference type="Proteomes" id="UP000826234"/>
    </source>
</evidence>
<sequence length="164" mass="18525">AKNVKHWTILSFIFAIQEINQDPKILPNLTLGYNIHENFFKIGMTSEALVDLLSTGQANIPNYSCGWQSGLLAVLEGTDSENAIWISTMLSNYKIPQINYAHVSGALDGKIRFPFLYRMMPKDEILYPGLVGMLLHFRWTWIGLIVLDNDNGETFFEGLDASPE</sequence>
<protein>
    <recommendedName>
        <fullName evidence="8">Receptor ligand binding region domain-containing protein</fullName>
    </recommendedName>
</protein>
<keyword evidence="4 7" id="KW-0472">Membrane</keyword>
<comment type="caution">
    <text evidence="9">The sequence shown here is derived from an EMBL/GenBank/DDBJ whole genome shotgun (WGS) entry which is preliminary data.</text>
</comment>
<evidence type="ECO:0000256" key="4">
    <source>
        <dbReference type="ARBA" id="ARBA00023136"/>
    </source>
</evidence>
<evidence type="ECO:0000256" key="3">
    <source>
        <dbReference type="ARBA" id="ARBA00022989"/>
    </source>
</evidence>
<comment type="subcellular location">
    <subcellularLocation>
        <location evidence="1">Membrane</location>
        <topology evidence="1">Multi-pass membrane protein</topology>
    </subcellularLocation>
</comment>
<feature type="transmembrane region" description="Helical" evidence="7">
    <location>
        <begin position="125"/>
        <end position="147"/>
    </location>
</feature>
<dbReference type="InterPro" id="IPR000337">
    <property type="entry name" value="GPCR_3"/>
</dbReference>
<dbReference type="SUPFAM" id="SSF53822">
    <property type="entry name" value="Periplasmic binding protein-like I"/>
    <property type="match status" value="1"/>
</dbReference>
<reference evidence="9 10" key="1">
    <citation type="journal article" date="2022" name="Gigascience">
        <title>A chromosome-level genome assembly and annotation of the desert horned lizard, Phrynosoma platyrhinos, provides insight into chromosomal rearrangements among reptiles.</title>
        <authorList>
            <person name="Koochekian N."/>
            <person name="Ascanio A."/>
            <person name="Farleigh K."/>
            <person name="Card D.C."/>
            <person name="Schield D.R."/>
            <person name="Castoe T.A."/>
            <person name="Jezkova T."/>
        </authorList>
    </citation>
    <scope>NUCLEOTIDE SEQUENCE [LARGE SCALE GENOMIC DNA]</scope>
    <source>
        <strain evidence="9">NK-2021</strain>
    </source>
</reference>
<dbReference type="InterPro" id="IPR000068">
    <property type="entry name" value="GPCR_3_Ca_sens_rcpt-rel"/>
</dbReference>
<keyword evidence="5" id="KW-0675">Receptor</keyword>
<feature type="domain" description="Receptor ligand binding region" evidence="8">
    <location>
        <begin position="11"/>
        <end position="161"/>
    </location>
</feature>
<evidence type="ECO:0000256" key="1">
    <source>
        <dbReference type="ARBA" id="ARBA00004141"/>
    </source>
</evidence>
<keyword evidence="6" id="KW-0325">Glycoprotein</keyword>
<keyword evidence="3 7" id="KW-1133">Transmembrane helix</keyword>
<evidence type="ECO:0000256" key="7">
    <source>
        <dbReference type="SAM" id="Phobius"/>
    </source>
</evidence>
<evidence type="ECO:0000256" key="2">
    <source>
        <dbReference type="ARBA" id="ARBA00022692"/>
    </source>
</evidence>
<dbReference type="InterPro" id="IPR028082">
    <property type="entry name" value="Peripla_BP_I"/>
</dbReference>
<organism evidence="9 10">
    <name type="scientific">Phrynosoma platyrhinos</name>
    <name type="common">Desert horned lizard</name>
    <dbReference type="NCBI Taxonomy" id="52577"/>
    <lineage>
        <taxon>Eukaryota</taxon>
        <taxon>Metazoa</taxon>
        <taxon>Chordata</taxon>
        <taxon>Craniata</taxon>
        <taxon>Vertebrata</taxon>
        <taxon>Euteleostomi</taxon>
        <taxon>Lepidosauria</taxon>
        <taxon>Squamata</taxon>
        <taxon>Bifurcata</taxon>
        <taxon>Unidentata</taxon>
        <taxon>Episquamata</taxon>
        <taxon>Toxicofera</taxon>
        <taxon>Iguania</taxon>
        <taxon>Phrynosomatidae</taxon>
        <taxon>Phrynosomatinae</taxon>
        <taxon>Phrynosoma</taxon>
    </lineage>
</organism>
<evidence type="ECO:0000313" key="9">
    <source>
        <dbReference type="EMBL" id="KAH0630689.1"/>
    </source>
</evidence>
<dbReference type="Gene3D" id="3.40.50.2300">
    <property type="match status" value="2"/>
</dbReference>
<dbReference type="PANTHER" id="PTHR24061">
    <property type="entry name" value="CALCIUM-SENSING RECEPTOR-RELATED"/>
    <property type="match status" value="1"/>
</dbReference>
<dbReference type="Pfam" id="PF01094">
    <property type="entry name" value="ANF_receptor"/>
    <property type="match status" value="1"/>
</dbReference>
<dbReference type="EMBL" id="JAIPUX010000439">
    <property type="protein sequence ID" value="KAH0630689.1"/>
    <property type="molecule type" value="Genomic_DNA"/>
</dbReference>
<gene>
    <name evidence="9" type="ORF">JD844_013980</name>
</gene>
<feature type="non-terminal residue" evidence="9">
    <location>
        <position position="1"/>
    </location>
</feature>
<evidence type="ECO:0000259" key="8">
    <source>
        <dbReference type="Pfam" id="PF01094"/>
    </source>
</evidence>
<dbReference type="Proteomes" id="UP000826234">
    <property type="component" value="Unassembled WGS sequence"/>
</dbReference>
<name>A0ABQ7TLI8_PHRPL</name>
<dbReference type="PANTHER" id="PTHR24061:SF599">
    <property type="entry name" value="G-PROTEIN COUPLED RECEPTORS FAMILY 3 PROFILE DOMAIN-CONTAINING PROTEIN"/>
    <property type="match status" value="1"/>
</dbReference>
<evidence type="ECO:0000256" key="6">
    <source>
        <dbReference type="ARBA" id="ARBA00023180"/>
    </source>
</evidence>
<keyword evidence="2 7" id="KW-0812">Transmembrane</keyword>
<accession>A0ABQ7TLI8</accession>